<feature type="region of interest" description="Disordered" evidence="4">
    <location>
        <begin position="240"/>
        <end position="261"/>
    </location>
</feature>
<feature type="region of interest" description="Disordered" evidence="4">
    <location>
        <begin position="782"/>
        <end position="870"/>
    </location>
</feature>
<dbReference type="EMBL" id="MBFS01001384">
    <property type="protein sequence ID" value="PVV01089.1"/>
    <property type="molecule type" value="Genomic_DNA"/>
</dbReference>
<feature type="compositionally biased region" description="Polar residues" evidence="4">
    <location>
        <begin position="97"/>
        <end position="124"/>
    </location>
</feature>
<feature type="compositionally biased region" description="Basic and acidic residues" evidence="4">
    <location>
        <begin position="848"/>
        <end position="858"/>
    </location>
</feature>
<feature type="compositionally biased region" description="Acidic residues" evidence="4">
    <location>
        <begin position="137"/>
        <end position="147"/>
    </location>
</feature>
<feature type="compositionally biased region" description="Basic and acidic residues" evidence="4">
    <location>
        <begin position="819"/>
        <end position="829"/>
    </location>
</feature>
<organism evidence="5 6">
    <name type="scientific">Smittium megazygosporum</name>
    <dbReference type="NCBI Taxonomy" id="133381"/>
    <lineage>
        <taxon>Eukaryota</taxon>
        <taxon>Fungi</taxon>
        <taxon>Fungi incertae sedis</taxon>
        <taxon>Zoopagomycota</taxon>
        <taxon>Kickxellomycotina</taxon>
        <taxon>Harpellomycetes</taxon>
        <taxon>Harpellales</taxon>
        <taxon>Legeriomycetaceae</taxon>
        <taxon>Smittium</taxon>
    </lineage>
</organism>
<feature type="region of interest" description="Disordered" evidence="4">
    <location>
        <begin position="475"/>
        <end position="506"/>
    </location>
</feature>
<evidence type="ECO:0000256" key="2">
    <source>
        <dbReference type="ARBA" id="ARBA00022553"/>
    </source>
</evidence>
<dbReference type="GO" id="GO:0006364">
    <property type="term" value="P:rRNA processing"/>
    <property type="evidence" value="ECO:0007669"/>
    <property type="project" value="InterPro"/>
</dbReference>
<reference evidence="5 6" key="1">
    <citation type="journal article" date="2018" name="MBio">
        <title>Comparative Genomics Reveals the Core Gene Toolbox for the Fungus-Insect Symbiosis.</title>
        <authorList>
            <person name="Wang Y."/>
            <person name="Stata M."/>
            <person name="Wang W."/>
            <person name="Stajich J.E."/>
            <person name="White M.M."/>
            <person name="Moncalvo J.M."/>
        </authorList>
    </citation>
    <scope>NUCLEOTIDE SEQUENCE [LARGE SCALE GENOMIC DNA]</scope>
    <source>
        <strain evidence="5 6">SC-DP-2</strain>
    </source>
</reference>
<evidence type="ECO:0000256" key="1">
    <source>
        <dbReference type="ARBA" id="ARBA00004604"/>
    </source>
</evidence>
<keyword evidence="6" id="KW-1185">Reference proteome</keyword>
<feature type="compositionally biased region" description="Basic and acidic residues" evidence="4">
    <location>
        <begin position="246"/>
        <end position="260"/>
    </location>
</feature>
<gene>
    <name evidence="5" type="ORF">BB560_004507</name>
</gene>
<dbReference type="PANTHER" id="PTHR14150:SF12">
    <property type="entry name" value="U3 SMALL NUCLEOLAR RNA-ASSOCIATED PROTEIN 14 HOMOLOG A"/>
    <property type="match status" value="1"/>
</dbReference>
<keyword evidence="3" id="KW-0539">Nucleus</keyword>
<evidence type="ECO:0000313" key="6">
    <source>
        <dbReference type="Proteomes" id="UP000245609"/>
    </source>
</evidence>
<dbReference type="OrthoDB" id="277439at2759"/>
<dbReference type="GO" id="GO:0032040">
    <property type="term" value="C:small-subunit processome"/>
    <property type="evidence" value="ECO:0007669"/>
    <property type="project" value="InterPro"/>
</dbReference>
<comment type="caution">
    <text evidence="5">The sequence shown here is derived from an EMBL/GenBank/DDBJ whole genome shotgun (WGS) entry which is preliminary data.</text>
</comment>
<dbReference type="STRING" id="133381.A0A2T9Z911"/>
<evidence type="ECO:0000256" key="4">
    <source>
        <dbReference type="SAM" id="MobiDB-lite"/>
    </source>
</evidence>
<evidence type="ECO:0000256" key="3">
    <source>
        <dbReference type="ARBA" id="ARBA00023242"/>
    </source>
</evidence>
<accession>A0A2T9Z911</accession>
<dbReference type="InterPro" id="IPR006709">
    <property type="entry name" value="SSU_processome_Utp14"/>
</dbReference>
<feature type="compositionally biased region" description="Basic and acidic residues" evidence="4">
    <location>
        <begin position="485"/>
        <end position="498"/>
    </location>
</feature>
<feature type="region of interest" description="Disordered" evidence="4">
    <location>
        <begin position="1"/>
        <end position="228"/>
    </location>
</feature>
<keyword evidence="2" id="KW-0597">Phosphoprotein</keyword>
<feature type="compositionally biased region" description="Basic residues" evidence="4">
    <location>
        <begin position="1"/>
        <end position="19"/>
    </location>
</feature>
<feature type="compositionally biased region" description="Low complexity" evidence="4">
    <location>
        <begin position="809"/>
        <end position="818"/>
    </location>
</feature>
<sequence length="1028" mass="115576">MGPKSKKKSFNSSKSKPKNTKGASKVKVAKSLQNVYEYDSDSASNPSQHLDMDFDPENLDGLARYDTVKFEDDEDIDSDEAFDSSDDERFGDFKFGSQRSSSLKPLKNTSSRNNKSIQSKNADSFDSDQDSAPVSDEGSELGSDLDESSGTFLSDLLGPVDTSETPIKPSSRKRISAQDLLGLSSKNDMDNNFSYSEDEDIPQHKRQKTQPNDSISDQSEDSDIDFRNFENKKKHDALLASLGVSDRSKKQTHTAEKTELIPESELSLGSISSNKNAKLGLGDFISSIKGKSNLDSFKSSLEKVQKNISKSDESSITLKAPLPKRIQEKFDREAAYSISKDAVSAWQPIVNANREARHLTFPTNAPVVDKKKGAFITSNFIATKGLEQEIESILQISGVDETNIRNSEELELQNENKELALAKKSELRAIRELMFRKEQKARRLAKIKSKTYRRILKKEKLKKLAQLKQDQIENGEYNSDDLEEETTRERQRAQERMTLKHKSGSNWAKEMKRFGKHNDQIHESLNDQLNKHEELLKKISMASDDESTKYNSSDSDIDQDEQSDKYIKSRAITQINELMDENDDQNDLLLDQNLSQSKKTLFSMKFMQTGMQKRKEEINKAALELQKELGLNETTQDTNLIDQSGRKTFRPSKLDVQSKPSPASAKNSDKHQNVKQNNINNNPEKPKTISEKSNKTTNKSKDNFSSTTHTPSNISELIMEESSVQQNPWIESTSDKILVSKQTHDFALTDRSKKRDKASSKLRKDKTKAILNSNKALSETNDSSFTLINPDSANSILSTNEKTNKKTDSNVSSVSVKSADAKTSKDKPLSSKKTKKNSRKPANVTSGDSKDLSGHKGPELSGSDSEENDSEYVFNQKELVERAFAMDAGLIEKKDFDEEVKLMEEENRGSLNDKSNGILPGWGTWSGSAPKNQTKKLVYEGGKPAKDKKYYEIRKLENVVINQKKHKKNLKYTSESLPFPYNQASHYNINMSAPVGPEWNTASAVRKLVKPRVITKMGKIIQPLSKNE</sequence>
<feature type="compositionally biased region" description="Polar residues" evidence="4">
    <location>
        <begin position="782"/>
        <end position="801"/>
    </location>
</feature>
<name>A0A2T9Z911_9FUNG</name>
<feature type="region of interest" description="Disordered" evidence="4">
    <location>
        <begin position="636"/>
        <end position="712"/>
    </location>
</feature>
<feature type="compositionally biased region" description="Basic residues" evidence="4">
    <location>
        <begin position="830"/>
        <end position="839"/>
    </location>
</feature>
<feature type="region of interest" description="Disordered" evidence="4">
    <location>
        <begin position="541"/>
        <end position="563"/>
    </location>
</feature>
<proteinExistence type="predicted"/>
<evidence type="ECO:0000313" key="5">
    <source>
        <dbReference type="EMBL" id="PVV01089.1"/>
    </source>
</evidence>
<dbReference type="Pfam" id="PF04615">
    <property type="entry name" value="Utp14"/>
    <property type="match status" value="1"/>
</dbReference>
<dbReference type="AlphaFoldDB" id="A0A2T9Z911"/>
<dbReference type="PANTHER" id="PTHR14150">
    <property type="entry name" value="U3 SMALL NUCLEOLAR RNA-ASSOCIATED PROTEIN 14"/>
    <property type="match status" value="1"/>
</dbReference>
<feature type="compositionally biased region" description="Basic and acidic residues" evidence="4">
    <location>
        <begin position="684"/>
        <end position="702"/>
    </location>
</feature>
<feature type="compositionally biased region" description="Polar residues" evidence="4">
    <location>
        <begin position="184"/>
        <end position="195"/>
    </location>
</feature>
<feature type="compositionally biased region" description="Acidic residues" evidence="4">
    <location>
        <begin position="71"/>
        <end position="86"/>
    </location>
</feature>
<dbReference type="Proteomes" id="UP000245609">
    <property type="component" value="Unassembled WGS sequence"/>
</dbReference>
<protein>
    <submittedName>
        <fullName evidence="5">Uncharacterized protein</fullName>
    </submittedName>
</protein>
<comment type="subcellular location">
    <subcellularLocation>
        <location evidence="1">Nucleus</location>
        <location evidence="1">Nucleolus</location>
    </subcellularLocation>
</comment>